<dbReference type="AlphaFoldDB" id="A0ABD7Z1B1"/>
<name>A0ABD7Z1B1_9NEIS</name>
<protein>
    <recommendedName>
        <fullName evidence="3">Phage tail protein</fullName>
    </recommendedName>
</protein>
<gene>
    <name evidence="1" type="ORF">RAM05_10795</name>
</gene>
<sequence>MKNALKIDWSKFAKPSIKTVQIDNYGSIDLKAEMSGQDLVEYYDVILSHHKNDSVNNAVLSAHLVRLMVVNEDGEPVFQSVEDVLKLPSELIMAIARNIQGEKSLSDGSIDSEAKK</sequence>
<evidence type="ECO:0000313" key="1">
    <source>
        <dbReference type="EMBL" id="WLS98311.1"/>
    </source>
</evidence>
<evidence type="ECO:0000313" key="2">
    <source>
        <dbReference type="Proteomes" id="UP001229773"/>
    </source>
</evidence>
<accession>A0ABD7Z1B1</accession>
<reference evidence="1 2" key="1">
    <citation type="submission" date="2023-08" db="EMBL/GenBank/DDBJ databases">
        <title>Complete genome sequences of 12 bacterial strains from the honey bee gut, resolved with long-read nanopore sequencing.</title>
        <authorList>
            <person name="Kwong W.K."/>
            <person name="Acheampong S."/>
            <person name="Polat M.F."/>
        </authorList>
    </citation>
    <scope>NUCLEOTIDE SEQUENCE [LARGE SCALE GENOMIC DNA]</scope>
    <source>
        <strain evidence="2">wkB9</strain>
    </source>
</reference>
<evidence type="ECO:0008006" key="3">
    <source>
        <dbReference type="Google" id="ProtNLM"/>
    </source>
</evidence>
<organism evidence="1 2">
    <name type="scientific">Snodgrassella alvi</name>
    <dbReference type="NCBI Taxonomy" id="1196083"/>
    <lineage>
        <taxon>Bacteria</taxon>
        <taxon>Pseudomonadati</taxon>
        <taxon>Pseudomonadota</taxon>
        <taxon>Betaproteobacteria</taxon>
        <taxon>Neisseriales</taxon>
        <taxon>Neisseriaceae</taxon>
        <taxon>Snodgrassella</taxon>
    </lineage>
</organism>
<dbReference type="EMBL" id="CP132375">
    <property type="protein sequence ID" value="WLS98311.1"/>
    <property type="molecule type" value="Genomic_DNA"/>
</dbReference>
<proteinExistence type="predicted"/>
<dbReference type="RefSeq" id="WP_025331412.1">
    <property type="nucleotide sequence ID" value="NZ_CP132375.1"/>
</dbReference>
<dbReference type="Proteomes" id="UP001229773">
    <property type="component" value="Chromosome"/>
</dbReference>
<dbReference type="GeneID" id="32536455"/>